<feature type="domain" description="BESS" evidence="4">
    <location>
        <begin position="176"/>
        <end position="215"/>
    </location>
</feature>
<evidence type="ECO:0000259" key="3">
    <source>
        <dbReference type="PROSITE" id="PS51029"/>
    </source>
</evidence>
<dbReference type="GO" id="GO:0003677">
    <property type="term" value="F:DNA binding"/>
    <property type="evidence" value="ECO:0007669"/>
    <property type="project" value="InterPro"/>
</dbReference>
<feature type="region of interest" description="Disordered" evidence="2">
    <location>
        <begin position="113"/>
        <end position="161"/>
    </location>
</feature>
<organism evidence="5 6">
    <name type="scientific">Pieris macdunnoughi</name>
    <dbReference type="NCBI Taxonomy" id="345717"/>
    <lineage>
        <taxon>Eukaryota</taxon>
        <taxon>Metazoa</taxon>
        <taxon>Ecdysozoa</taxon>
        <taxon>Arthropoda</taxon>
        <taxon>Hexapoda</taxon>
        <taxon>Insecta</taxon>
        <taxon>Pterygota</taxon>
        <taxon>Neoptera</taxon>
        <taxon>Endopterygota</taxon>
        <taxon>Lepidoptera</taxon>
        <taxon>Glossata</taxon>
        <taxon>Ditrysia</taxon>
        <taxon>Papilionoidea</taxon>
        <taxon>Pieridae</taxon>
        <taxon>Pierinae</taxon>
        <taxon>Pieris</taxon>
    </lineage>
</organism>
<comment type="caution">
    <text evidence="5">The sequence shown here is derived from an EMBL/GenBank/DDBJ whole genome shotgun (WGS) entry which is preliminary data.</text>
</comment>
<dbReference type="PANTHER" id="PTHR12243:SF67">
    <property type="entry name" value="COREPRESSOR OF PANGOLIN, ISOFORM A-RELATED"/>
    <property type="match status" value="1"/>
</dbReference>
<evidence type="ECO:0000256" key="1">
    <source>
        <dbReference type="PROSITE-ProRule" id="PRU00371"/>
    </source>
</evidence>
<dbReference type="PANTHER" id="PTHR12243">
    <property type="entry name" value="MADF DOMAIN TRANSCRIPTION FACTOR"/>
    <property type="match status" value="1"/>
</dbReference>
<dbReference type="PROSITE" id="PS51031">
    <property type="entry name" value="BESS"/>
    <property type="match status" value="1"/>
</dbReference>
<evidence type="ECO:0000313" key="5">
    <source>
        <dbReference type="EMBL" id="CAF4923917.1"/>
    </source>
</evidence>
<gene>
    <name evidence="5" type="ORF">PMACD_LOCUS13284</name>
</gene>
<dbReference type="EMBL" id="CAJOBZ010000061">
    <property type="protein sequence ID" value="CAF4923917.1"/>
    <property type="molecule type" value="Genomic_DNA"/>
</dbReference>
<name>A0A821WEV3_9NEOP</name>
<evidence type="ECO:0008006" key="7">
    <source>
        <dbReference type="Google" id="ProtNLM"/>
    </source>
</evidence>
<keyword evidence="6" id="KW-1185">Reference proteome</keyword>
<evidence type="ECO:0000313" key="6">
    <source>
        <dbReference type="Proteomes" id="UP000663880"/>
    </source>
</evidence>
<dbReference type="GO" id="GO:0005667">
    <property type="term" value="C:transcription regulator complex"/>
    <property type="evidence" value="ECO:0007669"/>
    <property type="project" value="TreeGrafter"/>
</dbReference>
<dbReference type="InterPro" id="IPR004210">
    <property type="entry name" value="BESS_motif"/>
</dbReference>
<dbReference type="Pfam" id="PF10545">
    <property type="entry name" value="MADF_DNA_bdg"/>
    <property type="match status" value="1"/>
</dbReference>
<dbReference type="SMART" id="SM00595">
    <property type="entry name" value="MADF"/>
    <property type="match status" value="1"/>
</dbReference>
<reference evidence="5" key="1">
    <citation type="submission" date="2021-02" db="EMBL/GenBank/DDBJ databases">
        <authorList>
            <person name="Steward A R."/>
        </authorList>
    </citation>
    <scope>NUCLEOTIDE SEQUENCE</scope>
</reference>
<feature type="compositionally biased region" description="Polar residues" evidence="2">
    <location>
        <begin position="138"/>
        <end position="159"/>
    </location>
</feature>
<evidence type="ECO:0000256" key="2">
    <source>
        <dbReference type="SAM" id="MobiDB-lite"/>
    </source>
</evidence>
<protein>
    <recommendedName>
        <fullName evidence="7">MADF domain-containing protein</fullName>
    </recommendedName>
</protein>
<proteinExistence type="predicted"/>
<accession>A0A821WEV3</accession>
<feature type="domain" description="MADF" evidence="3">
    <location>
        <begin position="10"/>
        <end position="105"/>
    </location>
</feature>
<dbReference type="GO" id="GO:0006357">
    <property type="term" value="P:regulation of transcription by RNA polymerase II"/>
    <property type="evidence" value="ECO:0007669"/>
    <property type="project" value="TreeGrafter"/>
</dbReference>
<keyword evidence="1" id="KW-0539">Nucleus</keyword>
<dbReference type="InterPro" id="IPR006578">
    <property type="entry name" value="MADF-dom"/>
</dbReference>
<dbReference type="PROSITE" id="PS51029">
    <property type="entry name" value="MADF"/>
    <property type="match status" value="1"/>
</dbReference>
<dbReference type="GO" id="GO:0005634">
    <property type="term" value="C:nucleus"/>
    <property type="evidence" value="ECO:0007669"/>
    <property type="project" value="UniProtKB-SubCell"/>
</dbReference>
<dbReference type="Proteomes" id="UP000663880">
    <property type="component" value="Unassembled WGS sequence"/>
</dbReference>
<comment type="subcellular location">
    <subcellularLocation>
        <location evidence="1">Nucleus</location>
    </subcellularLocation>
</comment>
<sequence length="223" mass="26477">MRVFKYDVVQLITAIHKRPCLWDKTVENYKDRTERRTAWEEVFTIVDDGYNDLSAEEKRITGEKIICKWTNIRDTFVKSLRTRMGAPKRKYVYYDHLTFLLKSQAEEFDTNGEPVFFINNDNTPKKDSSRKRSRRTEQVASESDYEQNSEVMLDQSQSDNEIEQSVLVDTSDARVMNEDEAFFASLLPSVVKYNEDERLEFRMEVLGVMKKIRDKRHWSTKIE</sequence>
<dbReference type="OrthoDB" id="8038273at2759"/>
<dbReference type="InterPro" id="IPR039353">
    <property type="entry name" value="TF_Adf1"/>
</dbReference>
<dbReference type="AlphaFoldDB" id="A0A821WEV3"/>
<evidence type="ECO:0000259" key="4">
    <source>
        <dbReference type="PROSITE" id="PS51031"/>
    </source>
</evidence>